<feature type="compositionally biased region" description="Basic and acidic residues" evidence="1">
    <location>
        <begin position="260"/>
        <end position="275"/>
    </location>
</feature>
<dbReference type="AlphaFoldDB" id="A0A5B9W679"/>
<dbReference type="KEGG" id="agv:OJF2_47220"/>
<dbReference type="EMBL" id="CP042997">
    <property type="protein sequence ID" value="QEH36162.1"/>
    <property type="molecule type" value="Genomic_DNA"/>
</dbReference>
<evidence type="ECO:0000313" key="3">
    <source>
        <dbReference type="EMBL" id="QEH36162.1"/>
    </source>
</evidence>
<evidence type="ECO:0000256" key="2">
    <source>
        <dbReference type="SAM" id="Phobius"/>
    </source>
</evidence>
<evidence type="ECO:0000256" key="1">
    <source>
        <dbReference type="SAM" id="MobiDB-lite"/>
    </source>
</evidence>
<dbReference type="Proteomes" id="UP000324233">
    <property type="component" value="Chromosome"/>
</dbReference>
<sequence length="275" mass="30039">MATHLQDRRDPELDGWAKPPRWTSRSAGWVEVLVGVAALSLGWAVVSVYSFLRVEAPHLRPSEGPAPAERPSPLRPLLILVPPSIRAKGLPASELSLAADVRAAEERGGEMLWGTSYATGDGPGSAHGSATDSLGFQAPPGRKMDGWLMRVGWANWLDTGGIPRYLTTPAPPGRELLLEFPDSLAGHPVYLMGYNFDLPSRRFACDDRQFEAIERHDWVKVSGVMRTGSRMRWEAGKPDEALCLGDMTITGIEKVGADSPQRHDRPEGKPRPLPP</sequence>
<evidence type="ECO:0000313" key="4">
    <source>
        <dbReference type="Proteomes" id="UP000324233"/>
    </source>
</evidence>
<organism evidence="3 4">
    <name type="scientific">Aquisphaera giovannonii</name>
    <dbReference type="NCBI Taxonomy" id="406548"/>
    <lineage>
        <taxon>Bacteria</taxon>
        <taxon>Pseudomonadati</taxon>
        <taxon>Planctomycetota</taxon>
        <taxon>Planctomycetia</taxon>
        <taxon>Isosphaerales</taxon>
        <taxon>Isosphaeraceae</taxon>
        <taxon>Aquisphaera</taxon>
    </lineage>
</organism>
<feature type="transmembrane region" description="Helical" evidence="2">
    <location>
        <begin position="32"/>
        <end position="52"/>
    </location>
</feature>
<feature type="region of interest" description="Disordered" evidence="1">
    <location>
        <begin position="253"/>
        <end position="275"/>
    </location>
</feature>
<dbReference type="RefSeq" id="WP_148595877.1">
    <property type="nucleotide sequence ID" value="NZ_CP042997.1"/>
</dbReference>
<accession>A0A5B9W679</accession>
<protein>
    <submittedName>
        <fullName evidence="3">Uncharacterized protein</fullName>
    </submittedName>
</protein>
<reference evidence="3 4" key="1">
    <citation type="submission" date="2019-08" db="EMBL/GenBank/DDBJ databases">
        <title>Deep-cultivation of Planctomycetes and their phenomic and genomic characterization uncovers novel biology.</title>
        <authorList>
            <person name="Wiegand S."/>
            <person name="Jogler M."/>
            <person name="Boedeker C."/>
            <person name="Pinto D."/>
            <person name="Vollmers J."/>
            <person name="Rivas-Marin E."/>
            <person name="Kohn T."/>
            <person name="Peeters S.H."/>
            <person name="Heuer A."/>
            <person name="Rast P."/>
            <person name="Oberbeckmann S."/>
            <person name="Bunk B."/>
            <person name="Jeske O."/>
            <person name="Meyerdierks A."/>
            <person name="Storesund J.E."/>
            <person name="Kallscheuer N."/>
            <person name="Luecker S."/>
            <person name="Lage O.M."/>
            <person name="Pohl T."/>
            <person name="Merkel B.J."/>
            <person name="Hornburger P."/>
            <person name="Mueller R.-W."/>
            <person name="Bruemmer F."/>
            <person name="Labrenz M."/>
            <person name="Spormann A.M."/>
            <person name="Op den Camp H."/>
            <person name="Overmann J."/>
            <person name="Amann R."/>
            <person name="Jetten M.S.M."/>
            <person name="Mascher T."/>
            <person name="Medema M.H."/>
            <person name="Devos D.P."/>
            <person name="Kaster A.-K."/>
            <person name="Ovreas L."/>
            <person name="Rohde M."/>
            <person name="Galperin M.Y."/>
            <person name="Jogler C."/>
        </authorList>
    </citation>
    <scope>NUCLEOTIDE SEQUENCE [LARGE SCALE GENOMIC DNA]</scope>
    <source>
        <strain evidence="3 4">OJF2</strain>
    </source>
</reference>
<keyword evidence="2" id="KW-1133">Transmembrane helix</keyword>
<keyword evidence="2" id="KW-0812">Transmembrane</keyword>
<keyword evidence="2" id="KW-0472">Membrane</keyword>
<gene>
    <name evidence="3" type="ORF">OJF2_47220</name>
</gene>
<keyword evidence="4" id="KW-1185">Reference proteome</keyword>
<name>A0A5B9W679_9BACT</name>
<proteinExistence type="predicted"/>